<proteinExistence type="predicted"/>
<gene>
    <name evidence="1" type="ORF">DERP_010588</name>
</gene>
<accession>A0ABQ8JGK0</accession>
<reference evidence="1 2" key="1">
    <citation type="journal article" date="2018" name="J. Allergy Clin. Immunol.">
        <title>High-quality assembly of Dermatophagoides pteronyssinus genome and transcriptome reveals a wide range of novel allergens.</title>
        <authorList>
            <person name="Liu X.Y."/>
            <person name="Yang K.Y."/>
            <person name="Wang M.Q."/>
            <person name="Kwok J.S."/>
            <person name="Zeng X."/>
            <person name="Yang Z."/>
            <person name="Xiao X.J."/>
            <person name="Lau C.P."/>
            <person name="Li Y."/>
            <person name="Huang Z.M."/>
            <person name="Ba J.G."/>
            <person name="Yim A.K."/>
            <person name="Ouyang C.Y."/>
            <person name="Ngai S.M."/>
            <person name="Chan T.F."/>
            <person name="Leung E.L."/>
            <person name="Liu L."/>
            <person name="Liu Z.G."/>
            <person name="Tsui S.K."/>
        </authorList>
    </citation>
    <scope>NUCLEOTIDE SEQUENCE [LARGE SCALE GENOMIC DNA]</scope>
    <source>
        <strain evidence="1">Derp</strain>
    </source>
</reference>
<organism evidence="1 2">
    <name type="scientific">Dermatophagoides pteronyssinus</name>
    <name type="common">European house dust mite</name>
    <dbReference type="NCBI Taxonomy" id="6956"/>
    <lineage>
        <taxon>Eukaryota</taxon>
        <taxon>Metazoa</taxon>
        <taxon>Ecdysozoa</taxon>
        <taxon>Arthropoda</taxon>
        <taxon>Chelicerata</taxon>
        <taxon>Arachnida</taxon>
        <taxon>Acari</taxon>
        <taxon>Acariformes</taxon>
        <taxon>Sarcoptiformes</taxon>
        <taxon>Astigmata</taxon>
        <taxon>Psoroptidia</taxon>
        <taxon>Analgoidea</taxon>
        <taxon>Pyroglyphidae</taxon>
        <taxon>Dermatophagoidinae</taxon>
        <taxon>Dermatophagoides</taxon>
    </lineage>
</organism>
<name>A0ABQ8JGK0_DERPT</name>
<evidence type="ECO:0000313" key="1">
    <source>
        <dbReference type="EMBL" id="KAH9421451.1"/>
    </source>
</evidence>
<sequence>MEENFPVIFFPGKLLILNTYTEKDNQWCVMKQLKNYIDKLQLALEFFNYRGFIKSINQN</sequence>
<evidence type="ECO:0000313" key="2">
    <source>
        <dbReference type="Proteomes" id="UP000887458"/>
    </source>
</evidence>
<comment type="caution">
    <text evidence="1">The sequence shown here is derived from an EMBL/GenBank/DDBJ whole genome shotgun (WGS) entry which is preliminary data.</text>
</comment>
<reference evidence="1 2" key="2">
    <citation type="journal article" date="2022" name="Mol. Biol. Evol.">
        <title>Comparative Genomics Reveals Insights into the Divergent Evolution of Astigmatic Mites and Household Pest Adaptations.</title>
        <authorList>
            <person name="Xiong Q."/>
            <person name="Wan A.T."/>
            <person name="Liu X."/>
            <person name="Fung C.S."/>
            <person name="Xiao X."/>
            <person name="Malainual N."/>
            <person name="Hou J."/>
            <person name="Wang L."/>
            <person name="Wang M."/>
            <person name="Yang K.Y."/>
            <person name="Cui Y."/>
            <person name="Leung E.L."/>
            <person name="Nong W."/>
            <person name="Shin S.K."/>
            <person name="Au S.W."/>
            <person name="Jeong K.Y."/>
            <person name="Chew F.T."/>
            <person name="Hui J.H."/>
            <person name="Leung T.F."/>
            <person name="Tungtrongchitr A."/>
            <person name="Zhong N."/>
            <person name="Liu Z."/>
            <person name="Tsui S.K."/>
        </authorList>
    </citation>
    <scope>NUCLEOTIDE SEQUENCE [LARGE SCALE GENOMIC DNA]</scope>
    <source>
        <strain evidence="1">Derp</strain>
    </source>
</reference>
<dbReference type="Proteomes" id="UP000887458">
    <property type="component" value="Unassembled WGS sequence"/>
</dbReference>
<keyword evidence="2" id="KW-1185">Reference proteome</keyword>
<protein>
    <submittedName>
        <fullName evidence="1">Uncharacterized protein</fullName>
    </submittedName>
</protein>
<dbReference type="EMBL" id="NJHN03000041">
    <property type="protein sequence ID" value="KAH9421451.1"/>
    <property type="molecule type" value="Genomic_DNA"/>
</dbReference>